<dbReference type="Proteomes" id="UP001597227">
    <property type="component" value="Unassembled WGS sequence"/>
</dbReference>
<dbReference type="InterPro" id="IPR000160">
    <property type="entry name" value="GGDEF_dom"/>
</dbReference>
<dbReference type="SUPFAM" id="SSF55073">
    <property type="entry name" value="Nucleotide cyclase"/>
    <property type="match status" value="1"/>
</dbReference>
<dbReference type="Pfam" id="PF17853">
    <property type="entry name" value="GGDEF_2"/>
    <property type="match status" value="1"/>
</dbReference>
<sequence length="369" mass="42208">MLIPSLAKKIIKEVRRLIDEDIIIVDVSGTIIASTDSSRIGSFHEGALLSSRNQKKMIITKDMENDLKGVKAGINLPILYQHNVVGVIGITGNPEKVSSYGELLKKMTELLIQESYYAEQMELESRALETFVFDWLHINEETPEFVKRAEHLNIDLTLKRQVIMGFIKSETEIPLRDISNHLQQSSFLNENEIFVRWGNERFLLLLTDRSKEQTQNSLHLIKRKLEGSFTVKISFGVGSEEPLLKKSFEEAERALKVAKRTDSIQFDEELILEMLVHETSGQVQSDYVKRTIIKLLDEDGTLVKTLVEFILKNQSIKETAESLHIHVNTLSYRFNKIEEHTGLHPKNFVDLAALYLGILLLDKSTKVFD</sequence>
<dbReference type="PROSITE" id="PS50887">
    <property type="entry name" value="GGDEF"/>
    <property type="match status" value="1"/>
</dbReference>
<dbReference type="Pfam" id="PF05651">
    <property type="entry name" value="Diacid_rec"/>
    <property type="match status" value="1"/>
</dbReference>
<dbReference type="InterPro" id="IPR008599">
    <property type="entry name" value="Diacid_rec"/>
</dbReference>
<dbReference type="InterPro" id="IPR025736">
    <property type="entry name" value="PucR_C-HTH_dom"/>
</dbReference>
<evidence type="ECO:0000313" key="4">
    <source>
        <dbReference type="Proteomes" id="UP001597227"/>
    </source>
</evidence>
<protein>
    <submittedName>
        <fullName evidence="3">CdaR family transcriptional regulator</fullName>
    </submittedName>
</protein>
<reference evidence="4" key="1">
    <citation type="journal article" date="2019" name="Int. J. Syst. Evol. Microbiol.">
        <title>The Global Catalogue of Microorganisms (GCM) 10K type strain sequencing project: providing services to taxonomists for standard genome sequencing and annotation.</title>
        <authorList>
            <consortium name="The Broad Institute Genomics Platform"/>
            <consortium name="The Broad Institute Genome Sequencing Center for Infectious Disease"/>
            <person name="Wu L."/>
            <person name="Ma J."/>
        </authorList>
    </citation>
    <scope>NUCLEOTIDE SEQUENCE [LARGE SCALE GENOMIC DNA]</scope>
    <source>
        <strain evidence="4">CCUG 15531</strain>
    </source>
</reference>
<name>A0ABW4ML89_9BACI</name>
<dbReference type="InterPro" id="IPR042070">
    <property type="entry name" value="PucR_C-HTH_sf"/>
</dbReference>
<dbReference type="RefSeq" id="WP_388036400.1">
    <property type="nucleotide sequence ID" value="NZ_JBHUEK010000009.1"/>
</dbReference>
<dbReference type="PANTHER" id="PTHR33744:SF16">
    <property type="entry name" value="CARBOHYDRATE DIACID REGULATOR"/>
    <property type="match status" value="1"/>
</dbReference>
<comment type="caution">
    <text evidence="3">The sequence shown here is derived from an EMBL/GenBank/DDBJ whole genome shotgun (WGS) entry which is preliminary data.</text>
</comment>
<dbReference type="InterPro" id="IPR041522">
    <property type="entry name" value="CdaR_GGDEF"/>
</dbReference>
<comment type="similarity">
    <text evidence="1">Belongs to the CdaR family.</text>
</comment>
<gene>
    <name evidence="3" type="ORF">ACFSFW_06725</name>
</gene>
<dbReference type="PANTHER" id="PTHR33744">
    <property type="entry name" value="CARBOHYDRATE DIACID REGULATOR"/>
    <property type="match status" value="1"/>
</dbReference>
<evidence type="ECO:0000259" key="2">
    <source>
        <dbReference type="PROSITE" id="PS50887"/>
    </source>
</evidence>
<proteinExistence type="inferred from homology"/>
<dbReference type="InterPro" id="IPR029787">
    <property type="entry name" value="Nucleotide_cyclase"/>
</dbReference>
<dbReference type="InterPro" id="IPR051448">
    <property type="entry name" value="CdaR-like_regulators"/>
</dbReference>
<accession>A0ABW4ML89</accession>
<feature type="domain" description="GGDEF" evidence="2">
    <location>
        <begin position="147"/>
        <end position="269"/>
    </location>
</feature>
<dbReference type="EMBL" id="JBHUEK010000009">
    <property type="protein sequence ID" value="MFD1778356.1"/>
    <property type="molecule type" value="Genomic_DNA"/>
</dbReference>
<evidence type="ECO:0000313" key="3">
    <source>
        <dbReference type="EMBL" id="MFD1778356.1"/>
    </source>
</evidence>
<dbReference type="Pfam" id="PF13556">
    <property type="entry name" value="HTH_30"/>
    <property type="match status" value="1"/>
</dbReference>
<organism evidence="3 4">
    <name type="scientific">Fredinandcohnia salidurans</name>
    <dbReference type="NCBI Taxonomy" id="2595041"/>
    <lineage>
        <taxon>Bacteria</taxon>
        <taxon>Bacillati</taxon>
        <taxon>Bacillota</taxon>
        <taxon>Bacilli</taxon>
        <taxon>Bacillales</taxon>
        <taxon>Bacillaceae</taxon>
        <taxon>Fredinandcohnia</taxon>
    </lineage>
</organism>
<keyword evidence="4" id="KW-1185">Reference proteome</keyword>
<dbReference type="Gene3D" id="1.10.10.2840">
    <property type="entry name" value="PucR C-terminal helix-turn-helix domain"/>
    <property type="match status" value="1"/>
</dbReference>
<evidence type="ECO:0000256" key="1">
    <source>
        <dbReference type="ARBA" id="ARBA00006754"/>
    </source>
</evidence>